<keyword evidence="2" id="KW-0808">Transferase</keyword>
<dbReference type="AlphaFoldDB" id="A0A0P8WE72"/>
<dbReference type="Gene3D" id="3.20.20.210">
    <property type="match status" value="1"/>
</dbReference>
<dbReference type="EMBL" id="LKET01000016">
    <property type="protein sequence ID" value="KPU46015.1"/>
    <property type="molecule type" value="Genomic_DNA"/>
</dbReference>
<dbReference type="GO" id="GO:0004853">
    <property type="term" value="F:uroporphyrinogen decarboxylase activity"/>
    <property type="evidence" value="ECO:0007669"/>
    <property type="project" value="InterPro"/>
</dbReference>
<evidence type="ECO:0000259" key="1">
    <source>
        <dbReference type="Pfam" id="PF01208"/>
    </source>
</evidence>
<dbReference type="Pfam" id="PF01208">
    <property type="entry name" value="URO-D"/>
    <property type="match status" value="1"/>
</dbReference>
<dbReference type="SUPFAM" id="SSF51726">
    <property type="entry name" value="UROD/MetE-like"/>
    <property type="match status" value="1"/>
</dbReference>
<dbReference type="GO" id="GO:0008168">
    <property type="term" value="F:methyltransferase activity"/>
    <property type="evidence" value="ECO:0007669"/>
    <property type="project" value="UniProtKB-KW"/>
</dbReference>
<name>A0A0P8WE72_9CLOT</name>
<dbReference type="STRING" id="36849.OXPF_04950"/>
<organism evidence="2 3">
    <name type="scientific">Oxobacter pfennigii</name>
    <dbReference type="NCBI Taxonomy" id="36849"/>
    <lineage>
        <taxon>Bacteria</taxon>
        <taxon>Bacillati</taxon>
        <taxon>Bacillota</taxon>
        <taxon>Clostridia</taxon>
        <taxon>Eubacteriales</taxon>
        <taxon>Clostridiaceae</taxon>
        <taxon>Oxobacter</taxon>
    </lineage>
</organism>
<accession>A0A0P8WE72</accession>
<keyword evidence="2" id="KW-0489">Methyltransferase</keyword>
<comment type="caution">
    <text evidence="2">The sequence shown here is derived from an EMBL/GenBank/DDBJ whole genome shotgun (WGS) entry which is preliminary data.</text>
</comment>
<dbReference type="InterPro" id="IPR038071">
    <property type="entry name" value="UROD/MetE-like_sf"/>
</dbReference>
<dbReference type="InterPro" id="IPR052024">
    <property type="entry name" value="Methanogen_methyltrans"/>
</dbReference>
<gene>
    <name evidence="2" type="ORF">OXPF_04950</name>
</gene>
<dbReference type="PANTHER" id="PTHR47099">
    <property type="entry name" value="METHYLCOBAMIDE:COM METHYLTRANSFERASE MTBA"/>
    <property type="match status" value="1"/>
</dbReference>
<dbReference type="OrthoDB" id="1957997at2"/>
<dbReference type="GO" id="GO:0032259">
    <property type="term" value="P:methylation"/>
    <property type="evidence" value="ECO:0007669"/>
    <property type="project" value="UniProtKB-KW"/>
</dbReference>
<protein>
    <submittedName>
        <fullName evidence="2">Methylcobalamin:coenzyme M methyltransferase</fullName>
    </submittedName>
</protein>
<feature type="domain" description="Uroporphyrinogen decarboxylase (URO-D)" evidence="1">
    <location>
        <begin position="125"/>
        <end position="308"/>
    </location>
</feature>
<dbReference type="Proteomes" id="UP000050326">
    <property type="component" value="Unassembled WGS sequence"/>
</dbReference>
<dbReference type="GO" id="GO:0006779">
    <property type="term" value="P:porphyrin-containing compound biosynthetic process"/>
    <property type="evidence" value="ECO:0007669"/>
    <property type="project" value="InterPro"/>
</dbReference>
<dbReference type="RefSeq" id="WP_054873626.1">
    <property type="nucleotide sequence ID" value="NZ_LKET01000016.1"/>
</dbReference>
<evidence type="ECO:0000313" key="3">
    <source>
        <dbReference type="Proteomes" id="UP000050326"/>
    </source>
</evidence>
<dbReference type="InterPro" id="IPR000257">
    <property type="entry name" value="Uroporphyrinogen_deCOase"/>
</dbReference>
<proteinExistence type="predicted"/>
<keyword evidence="3" id="KW-1185">Reference proteome</keyword>
<reference evidence="2 3" key="1">
    <citation type="submission" date="2015-09" db="EMBL/GenBank/DDBJ databases">
        <title>Genome sequence of Oxobacter pfennigii DSM 3222.</title>
        <authorList>
            <person name="Poehlein A."/>
            <person name="Bengelsdorf F.R."/>
            <person name="Schiel-Bengelsdorf B."/>
            <person name="Duerre P."/>
            <person name="Daniel R."/>
        </authorList>
    </citation>
    <scope>NUCLEOTIDE SEQUENCE [LARGE SCALE GENOMIC DNA]</scope>
    <source>
        <strain evidence="2 3">DSM 3222</strain>
    </source>
</reference>
<evidence type="ECO:0000313" key="2">
    <source>
        <dbReference type="EMBL" id="KPU46015.1"/>
    </source>
</evidence>
<sequence>MRELTPKENYLRLAKGEMPDYVPIYMIYGIPFNGMLTTKSVSPNIFNVNFSGPEGGTNIWGVKYVSSKSTGYQALPEPNNFILEDVTKWDRVIKAPKIPDSIDWEAMAKKDIEAAKIDRTQTAMLSQSQFAPFQSLMSFMGFNEGLIAMFEEPEAVKELFNYMADFYLPIIEKTLDYYKPDIYNMGDDTAAKQNPFVSLEMYRDLLKPIYQRLAKPANDRGIPIQFHNCGRCEDFVEDMMDFGVKYWDPAQTSNDILAVKEKYKGKIALCGCWDWKIPSAWPVVNEEEVRQSIRDTIDRYAPGGGYAVAANPLGEYGDPVMPMVDTWVKDEMIKYGKDFYKKSR</sequence>
<dbReference type="PANTHER" id="PTHR47099:SF1">
    <property type="entry name" value="METHYLCOBAMIDE:COM METHYLTRANSFERASE MTBA"/>
    <property type="match status" value="1"/>
</dbReference>